<proteinExistence type="inferred from homology"/>
<dbReference type="EMBL" id="CATQJL010000316">
    <property type="protein sequence ID" value="CAJ0607948.1"/>
    <property type="molecule type" value="Genomic_DNA"/>
</dbReference>
<organism evidence="9 10">
    <name type="scientific">Cylicocyclus nassatus</name>
    <name type="common">Nematode worm</name>
    <dbReference type="NCBI Taxonomy" id="53992"/>
    <lineage>
        <taxon>Eukaryota</taxon>
        <taxon>Metazoa</taxon>
        <taxon>Ecdysozoa</taxon>
        <taxon>Nematoda</taxon>
        <taxon>Chromadorea</taxon>
        <taxon>Rhabditida</taxon>
        <taxon>Rhabditina</taxon>
        <taxon>Rhabditomorpha</taxon>
        <taxon>Strongyloidea</taxon>
        <taxon>Strongylidae</taxon>
        <taxon>Cylicocyclus</taxon>
    </lineage>
</organism>
<dbReference type="GO" id="GO:0005634">
    <property type="term" value="C:nucleus"/>
    <property type="evidence" value="ECO:0007669"/>
    <property type="project" value="UniProtKB-SubCell"/>
</dbReference>
<dbReference type="InterPro" id="IPR045249">
    <property type="entry name" value="HARBI1-like"/>
</dbReference>
<evidence type="ECO:0000256" key="3">
    <source>
        <dbReference type="ARBA" id="ARBA00006958"/>
    </source>
</evidence>
<evidence type="ECO:0000256" key="1">
    <source>
        <dbReference type="ARBA" id="ARBA00001968"/>
    </source>
</evidence>
<dbReference type="PANTHER" id="PTHR22930:SF269">
    <property type="entry name" value="NUCLEASE HARBI1-LIKE PROTEIN"/>
    <property type="match status" value="1"/>
</dbReference>
<dbReference type="GO" id="GO:0046872">
    <property type="term" value="F:metal ion binding"/>
    <property type="evidence" value="ECO:0007669"/>
    <property type="project" value="UniProtKB-KW"/>
</dbReference>
<dbReference type="GO" id="GO:0004518">
    <property type="term" value="F:nuclease activity"/>
    <property type="evidence" value="ECO:0007669"/>
    <property type="project" value="UniProtKB-KW"/>
</dbReference>
<name>A0AA36HCA8_CYLNA</name>
<keyword evidence="5" id="KW-0479">Metal-binding</keyword>
<comment type="subcellular location">
    <subcellularLocation>
        <location evidence="2">Nucleus</location>
    </subcellularLocation>
</comment>
<evidence type="ECO:0000256" key="5">
    <source>
        <dbReference type="ARBA" id="ARBA00022723"/>
    </source>
</evidence>
<sequence length="359" mass="40527">MIIIFFFSFNKCTVTKGHGHRCSANLNTTRKAVYFPLLPSFILFSYRYIAAALNISAAARRNSFLTGSRFVAIGGTFSVFALDASCGRETISVIVAEVTKAIISEPHDIAFPTVTREKLEEVARVTQARWDYPRACGFMDGKHIRIEKPEHSGSAYWNYKNFYSIVLLAVCDHDYRVLLYDVGSAGRAGDAAVYRSSWIKQFLDANDQVFPPTKDLGQVGPVQYHILVDGGFGQSLRFVRPYRDAEADTPEKRRFNEKHSSARRMIESTFGILARRFQILMHPMQVIPSTAGRIIKALLVLHNLLPRRQDFLQGVRRFAPDESTLHSVERTRTGSAAAAKAARERITLYYTQKYGPARE</sequence>
<keyword evidence="7" id="KW-0539">Nucleus</keyword>
<protein>
    <recommendedName>
        <fullName evidence="8">DDE Tnp4 domain-containing protein</fullName>
    </recommendedName>
</protein>
<dbReference type="Proteomes" id="UP001176961">
    <property type="component" value="Unassembled WGS sequence"/>
</dbReference>
<gene>
    <name evidence="9" type="ORF">CYNAS_LOCUS19931</name>
</gene>
<accession>A0AA36HCA8</accession>
<dbReference type="InterPro" id="IPR027806">
    <property type="entry name" value="HARBI1_dom"/>
</dbReference>
<evidence type="ECO:0000256" key="6">
    <source>
        <dbReference type="ARBA" id="ARBA00022801"/>
    </source>
</evidence>
<evidence type="ECO:0000256" key="4">
    <source>
        <dbReference type="ARBA" id="ARBA00022722"/>
    </source>
</evidence>
<feature type="domain" description="DDE Tnp4" evidence="8">
    <location>
        <begin position="139"/>
        <end position="303"/>
    </location>
</feature>
<comment type="cofactor">
    <cofactor evidence="1">
        <name>a divalent metal cation</name>
        <dbReference type="ChEBI" id="CHEBI:60240"/>
    </cofactor>
</comment>
<dbReference type="Pfam" id="PF13359">
    <property type="entry name" value="DDE_Tnp_4"/>
    <property type="match status" value="1"/>
</dbReference>
<dbReference type="GO" id="GO:0016787">
    <property type="term" value="F:hydrolase activity"/>
    <property type="evidence" value="ECO:0007669"/>
    <property type="project" value="UniProtKB-KW"/>
</dbReference>
<comment type="similarity">
    <text evidence="3">Belongs to the HARBI1 family.</text>
</comment>
<keyword evidence="6" id="KW-0378">Hydrolase</keyword>
<evidence type="ECO:0000256" key="2">
    <source>
        <dbReference type="ARBA" id="ARBA00004123"/>
    </source>
</evidence>
<dbReference type="PANTHER" id="PTHR22930">
    <property type="match status" value="1"/>
</dbReference>
<evidence type="ECO:0000313" key="10">
    <source>
        <dbReference type="Proteomes" id="UP001176961"/>
    </source>
</evidence>
<comment type="caution">
    <text evidence="9">The sequence shown here is derived from an EMBL/GenBank/DDBJ whole genome shotgun (WGS) entry which is preliminary data.</text>
</comment>
<keyword evidence="10" id="KW-1185">Reference proteome</keyword>
<keyword evidence="4" id="KW-0540">Nuclease</keyword>
<dbReference type="AlphaFoldDB" id="A0AA36HCA8"/>
<reference evidence="9" key="1">
    <citation type="submission" date="2023-07" db="EMBL/GenBank/DDBJ databases">
        <authorList>
            <consortium name="CYATHOMIX"/>
        </authorList>
    </citation>
    <scope>NUCLEOTIDE SEQUENCE</scope>
    <source>
        <strain evidence="9">N/A</strain>
    </source>
</reference>
<evidence type="ECO:0000313" key="9">
    <source>
        <dbReference type="EMBL" id="CAJ0607948.1"/>
    </source>
</evidence>
<evidence type="ECO:0000256" key="7">
    <source>
        <dbReference type="ARBA" id="ARBA00023242"/>
    </source>
</evidence>
<evidence type="ECO:0000259" key="8">
    <source>
        <dbReference type="Pfam" id="PF13359"/>
    </source>
</evidence>